<sequence length="98" mass="11171">MLIMAILNDGTTVIKSSLGYSDDDNKVFISIFKHTKDEAKFCDNVLISIATRELHRAQEADMNWFGWFSYFLYDTDWMGCEVYSGKAGEDAYTTLSVC</sequence>
<proteinExistence type="predicted"/>
<dbReference type="Proteomes" id="UP001367508">
    <property type="component" value="Unassembled WGS sequence"/>
</dbReference>
<comment type="caution">
    <text evidence="1">The sequence shown here is derived from an EMBL/GenBank/DDBJ whole genome shotgun (WGS) entry which is preliminary data.</text>
</comment>
<reference evidence="1 2" key="1">
    <citation type="submission" date="2024-01" db="EMBL/GenBank/DDBJ databases">
        <title>The genomes of 5 underutilized Papilionoideae crops provide insights into root nodulation and disease resistanc.</title>
        <authorList>
            <person name="Jiang F."/>
        </authorList>
    </citation>
    <scope>NUCLEOTIDE SEQUENCE [LARGE SCALE GENOMIC DNA]</scope>
    <source>
        <strain evidence="1">LVBAO_FW01</strain>
        <tissue evidence="1">Leaves</tissue>
    </source>
</reference>
<dbReference type="AlphaFoldDB" id="A0AAN9L363"/>
<name>A0AAN9L363_CANGL</name>
<organism evidence="1 2">
    <name type="scientific">Canavalia gladiata</name>
    <name type="common">Sword bean</name>
    <name type="synonym">Dolichos gladiatus</name>
    <dbReference type="NCBI Taxonomy" id="3824"/>
    <lineage>
        <taxon>Eukaryota</taxon>
        <taxon>Viridiplantae</taxon>
        <taxon>Streptophyta</taxon>
        <taxon>Embryophyta</taxon>
        <taxon>Tracheophyta</taxon>
        <taxon>Spermatophyta</taxon>
        <taxon>Magnoliopsida</taxon>
        <taxon>eudicotyledons</taxon>
        <taxon>Gunneridae</taxon>
        <taxon>Pentapetalae</taxon>
        <taxon>rosids</taxon>
        <taxon>fabids</taxon>
        <taxon>Fabales</taxon>
        <taxon>Fabaceae</taxon>
        <taxon>Papilionoideae</taxon>
        <taxon>50 kb inversion clade</taxon>
        <taxon>NPAAA clade</taxon>
        <taxon>indigoferoid/millettioid clade</taxon>
        <taxon>Phaseoleae</taxon>
        <taxon>Canavalia</taxon>
    </lineage>
</organism>
<keyword evidence="2" id="KW-1185">Reference proteome</keyword>
<gene>
    <name evidence="1" type="ORF">VNO77_22749</name>
</gene>
<evidence type="ECO:0000313" key="2">
    <source>
        <dbReference type="Proteomes" id="UP001367508"/>
    </source>
</evidence>
<protein>
    <submittedName>
        <fullName evidence="1">Uncharacterized protein</fullName>
    </submittedName>
</protein>
<evidence type="ECO:0000313" key="1">
    <source>
        <dbReference type="EMBL" id="KAK7328635.1"/>
    </source>
</evidence>
<dbReference type="EMBL" id="JAYMYQ010000005">
    <property type="protein sequence ID" value="KAK7328635.1"/>
    <property type="molecule type" value="Genomic_DNA"/>
</dbReference>
<accession>A0AAN9L363</accession>